<name>A0A3G4ZPX0_9VIRU</name>
<dbReference type="EMBL" id="MK071984">
    <property type="protein sequence ID" value="AYV76384.1"/>
    <property type="molecule type" value="Genomic_DNA"/>
</dbReference>
<organism evidence="1">
    <name type="scientific">Terrestrivirus sp</name>
    <dbReference type="NCBI Taxonomy" id="2487775"/>
    <lineage>
        <taxon>Viruses</taxon>
        <taxon>Varidnaviria</taxon>
        <taxon>Bamfordvirae</taxon>
        <taxon>Nucleocytoviricota</taxon>
        <taxon>Megaviricetes</taxon>
        <taxon>Imitervirales</taxon>
        <taxon>Mimiviridae</taxon>
        <taxon>Klosneuvirinae</taxon>
    </lineage>
</organism>
<protein>
    <submittedName>
        <fullName evidence="1">Uncharacterized protein</fullName>
    </submittedName>
</protein>
<sequence length="37" mass="4426">MNLNVKIFEFIKEKVFQVNNFIRHKPLGNNKDYNGCI</sequence>
<gene>
    <name evidence="1" type="ORF">Terrestrivirus6_10</name>
</gene>
<proteinExistence type="predicted"/>
<reference evidence="1" key="1">
    <citation type="submission" date="2018-10" db="EMBL/GenBank/DDBJ databases">
        <title>Hidden diversity of soil giant viruses.</title>
        <authorList>
            <person name="Schulz F."/>
            <person name="Alteio L."/>
            <person name="Goudeau D."/>
            <person name="Ryan E.M."/>
            <person name="Malmstrom R.R."/>
            <person name="Blanchard J."/>
            <person name="Woyke T."/>
        </authorList>
    </citation>
    <scope>NUCLEOTIDE SEQUENCE</scope>
    <source>
        <strain evidence="1">TEV1</strain>
    </source>
</reference>
<evidence type="ECO:0000313" key="1">
    <source>
        <dbReference type="EMBL" id="AYV76384.1"/>
    </source>
</evidence>
<accession>A0A3G4ZPX0</accession>